<dbReference type="InterPro" id="IPR050557">
    <property type="entry name" value="RTX_toxin/Mannuronan_C5-epim"/>
</dbReference>
<reference evidence="10" key="1">
    <citation type="journal article" date="2019" name="Int. J. Syst. Evol. Microbiol.">
        <title>The Global Catalogue of Microorganisms (GCM) 10K type strain sequencing project: providing services to taxonomists for standard genome sequencing and annotation.</title>
        <authorList>
            <consortium name="The Broad Institute Genomics Platform"/>
            <consortium name="The Broad Institute Genome Sequencing Center for Infectious Disease"/>
            <person name="Wu L."/>
            <person name="Ma J."/>
        </authorList>
    </citation>
    <scope>NUCLEOTIDE SEQUENCE [LARGE SCALE GENOMIC DNA]</scope>
    <source>
        <strain evidence="10">KCTC 62102</strain>
    </source>
</reference>
<organism evidence="9 10">
    <name type="scientific">Tabrizicola soli</name>
    <dbReference type="NCBI Taxonomy" id="2185115"/>
    <lineage>
        <taxon>Bacteria</taxon>
        <taxon>Pseudomonadati</taxon>
        <taxon>Pseudomonadota</taxon>
        <taxon>Alphaproteobacteria</taxon>
        <taxon>Rhodobacterales</taxon>
        <taxon>Paracoccaceae</taxon>
        <taxon>Tabrizicola</taxon>
    </lineage>
</organism>
<protein>
    <recommendedName>
        <fullName evidence="11">Calcium-binding protein</fullName>
    </recommendedName>
</protein>
<evidence type="ECO:0000313" key="10">
    <source>
        <dbReference type="Proteomes" id="UP001595445"/>
    </source>
</evidence>
<dbReference type="InterPro" id="IPR011049">
    <property type="entry name" value="Serralysin-like_metalloprot_C"/>
</dbReference>
<feature type="region of interest" description="Disordered" evidence="8">
    <location>
        <begin position="996"/>
        <end position="1017"/>
    </location>
</feature>
<evidence type="ECO:0000256" key="7">
    <source>
        <dbReference type="ARBA" id="ARBA00023136"/>
    </source>
</evidence>
<dbReference type="Proteomes" id="UP001595445">
    <property type="component" value="Unassembled WGS sequence"/>
</dbReference>
<dbReference type="PRINTS" id="PR01488">
    <property type="entry name" value="RTXTOXINA"/>
</dbReference>
<dbReference type="Pfam" id="PF00353">
    <property type="entry name" value="HemolysinCabind"/>
    <property type="match status" value="18"/>
</dbReference>
<comment type="subcellular location">
    <subcellularLocation>
        <location evidence="1">Membrane</location>
    </subcellularLocation>
    <subcellularLocation>
        <location evidence="2">Secreted</location>
    </subcellularLocation>
</comment>
<keyword evidence="5" id="KW-0677">Repeat</keyword>
<dbReference type="PANTHER" id="PTHR38340:SF1">
    <property type="entry name" value="S-LAYER PROTEIN"/>
    <property type="match status" value="1"/>
</dbReference>
<dbReference type="PRINTS" id="PR00313">
    <property type="entry name" value="CABNDNGRPT"/>
</dbReference>
<dbReference type="PANTHER" id="PTHR38340">
    <property type="entry name" value="S-LAYER PROTEIN"/>
    <property type="match status" value="1"/>
</dbReference>
<evidence type="ECO:0000256" key="4">
    <source>
        <dbReference type="ARBA" id="ARBA00022656"/>
    </source>
</evidence>
<keyword evidence="6" id="KW-0843">Virulence</keyword>
<dbReference type="InterPro" id="IPR018511">
    <property type="entry name" value="Hemolysin-typ_Ca-bd_CS"/>
</dbReference>
<evidence type="ECO:0000256" key="8">
    <source>
        <dbReference type="SAM" id="MobiDB-lite"/>
    </source>
</evidence>
<evidence type="ECO:0008006" key="11">
    <source>
        <dbReference type="Google" id="ProtNLM"/>
    </source>
</evidence>
<sequence>MFKVHVVETFTAAPLNLVSGICDMQLAVRGGNLVLYTATRAGGGVLALDVDGAMALIDQEGLAPGTTLPAPAGLELLQVNGAPHLVVSGANQAGVRTLAVQGDGTLGAGLQLPGSLAGTICAQAVVEVGAATFFYAARPGEATVHAHAVAANGAMTRLAPMVVSGAQAGIDISALAPVRVGAETFLVSLSLAADVVRAFKVLPDGTLASPTMIGVPQGLGLGDPSAVEAVEVWGHSYLLVASRGSSSVSVIEIAAGGLMRATDHVIDTLDTRFQGVLALEVVTVGDRALVIAGGADGGITVMLLAPDGQLLPVGQQLQLPGLALDNITAMTARVVDGQVDLFVAGEGTGITRLRIDPGPLAPMITGGEGPASLDGGASGDMILGGEGDETIRGEGGDDILGDGGGADVLHGGAGADLFVLGRDGAVDVIADFQPGIDRIDLSAWGRVHSLASLTIAATATGARIAHGDEVLEIHSANGLPILPQSFRLTDFVGLWHSLPDPAHSGGQIRGTAQDDRLDGTGEDDLFIATPGADTITGGAGLDRIAFSESPTGLRVNLQSPGLNTGLAQGQGYSGIEGIIGSGFADSLTGDSGRNWIDGGEGNDRLWGLLDNDSLYGGAGNDTLSGGAGADMLDGGAGRDRASYREATEGILLDLAEPQRNTGEAAGDLFIGIEEIEASTHADTLHGDHLANILHGVGGNDLIFGRGGNDSLYGNDGSDTLVGGAGADRLEGNAGVDFASYADSPSALTLDLRTPGLSTGDALGDTFVTLEGFLLTAFGDRFFGASGNDLAESGAGNDLLDGGAGNDLLSGGAGNDSLLGGEGDDTLIGGAGADRLEGGSGCDRVSHADAFAAVKVDLASPRGNLGDAKGDSYFGIEELEGSAHADTLLGDAAANLILGLDGADSLAGRAGNDTLDGGAGDDTLAGGAGADLLIGGAGLDMAAYEVATALRLDLAAPPLNTGEAAGDVYAGIEGLIGGAGADTIGGDGGANRLIGGAGNDQIHGREGEDSLDGGLGNDSLWGGAGEDSLAGGAGNDLLHGEEGGDRLSGGDGNDSLWGGEGADWLEGGAGLDTVFYSDAGAGLVLDLSDPGRNAGAAAGDMLLGVEAVVASAFADSLAGDGLANLLRGEGGNDWLSGGAGNDSLLGGEGDDTLIGGAGADRLEGGSGCDRVSHADAFAAVRVDLASPRGNLGDAKGDSYFGIEELEGSAYADTLLGDAAANLILGLDGADSLAGRAGNDTLDGGAGDDTLAGGAGADLLIGGAGLDMASFADMTAAILVDLADPARNLGEAALDRLVEIEQITGTAAADSLYGDHLANLLIGGGGNDLLHGRGGDDRLEGDAGNDVLDGDAGIDTLSGGAGNDMLYGGAGDDLLIGGAGSDLLDGGDGYDLASYRTSTAALRIDLALPSANSGDALGDLYLGIEAHELGQGADRFLGSANGDRVWGLTGNDWLEGRAGDDWLAGGAGNDSLLGGEGDDLLIGGAGADRLDGGAGQDLASYADAAAGVVVDLALPAQNQGDAKGDSHISIEDLEGSRFADRLAGDALANRLAGGAGDDSLSGREGGDWLDGGGGNDWLSGGSGADTFVFTGGCDVLADFTGGEDRILLSAALWPGDPPPLAALLAGATVTDSGLMLDFGAAGSLDIRGIFDATFLVDEIQFL</sequence>
<keyword evidence="10" id="KW-1185">Reference proteome</keyword>
<evidence type="ECO:0000256" key="5">
    <source>
        <dbReference type="ARBA" id="ARBA00022737"/>
    </source>
</evidence>
<dbReference type="Gene3D" id="2.150.10.10">
    <property type="entry name" value="Serralysin-like metalloprotease, C-terminal"/>
    <property type="match status" value="12"/>
</dbReference>
<accession>A0ABV7DRJ4</accession>
<dbReference type="InterPro" id="IPR003995">
    <property type="entry name" value="RTX_toxin_determinant-A"/>
</dbReference>
<comment type="caution">
    <text evidence="9">The sequence shown here is derived from an EMBL/GenBank/DDBJ whole genome shotgun (WGS) entry which is preliminary data.</text>
</comment>
<evidence type="ECO:0000256" key="2">
    <source>
        <dbReference type="ARBA" id="ARBA00004613"/>
    </source>
</evidence>
<evidence type="ECO:0000256" key="1">
    <source>
        <dbReference type="ARBA" id="ARBA00004370"/>
    </source>
</evidence>
<keyword evidence="4" id="KW-0800">Toxin</keyword>
<evidence type="ECO:0000256" key="3">
    <source>
        <dbReference type="ARBA" id="ARBA00022525"/>
    </source>
</evidence>
<evidence type="ECO:0000313" key="9">
    <source>
        <dbReference type="EMBL" id="MFC3085607.1"/>
    </source>
</evidence>
<name>A0ABV7DRJ4_9RHOB</name>
<dbReference type="RefSeq" id="WP_197641876.1">
    <property type="nucleotide sequence ID" value="NZ_JAEACP010000002.1"/>
</dbReference>
<proteinExistence type="predicted"/>
<dbReference type="PROSITE" id="PS00330">
    <property type="entry name" value="HEMOLYSIN_CALCIUM"/>
    <property type="match status" value="26"/>
</dbReference>
<keyword evidence="7" id="KW-0472">Membrane</keyword>
<dbReference type="InterPro" id="IPR001343">
    <property type="entry name" value="Hemolysn_Ca-bd"/>
</dbReference>
<dbReference type="SUPFAM" id="SSF51120">
    <property type="entry name" value="beta-Roll"/>
    <property type="match status" value="11"/>
</dbReference>
<feature type="region of interest" description="Disordered" evidence="8">
    <location>
        <begin position="1030"/>
        <end position="1060"/>
    </location>
</feature>
<dbReference type="EMBL" id="JBHRSM010000011">
    <property type="protein sequence ID" value="MFC3085607.1"/>
    <property type="molecule type" value="Genomic_DNA"/>
</dbReference>
<gene>
    <name evidence="9" type="ORF">ACFOD6_06045</name>
</gene>
<evidence type="ECO:0000256" key="6">
    <source>
        <dbReference type="ARBA" id="ARBA00023026"/>
    </source>
</evidence>
<keyword evidence="3" id="KW-0964">Secreted</keyword>